<keyword evidence="1" id="KW-0812">Transmembrane</keyword>
<keyword evidence="1" id="KW-0472">Membrane</keyword>
<accession>A0A8C5G387</accession>
<protein>
    <submittedName>
        <fullName evidence="2">Uncharacterized protein</fullName>
    </submittedName>
</protein>
<dbReference type="Ensembl" id="ENSGWIT00000012145.1">
    <property type="protein sequence ID" value="ENSGWIP00000010927.1"/>
    <property type="gene ID" value="ENSGWIG00000006410.1"/>
</dbReference>
<reference evidence="2" key="3">
    <citation type="submission" date="2025-09" db="UniProtKB">
        <authorList>
            <consortium name="Ensembl"/>
        </authorList>
    </citation>
    <scope>IDENTIFICATION</scope>
</reference>
<evidence type="ECO:0000256" key="1">
    <source>
        <dbReference type="SAM" id="Phobius"/>
    </source>
</evidence>
<dbReference type="AlphaFoldDB" id="A0A8C5G387"/>
<feature type="transmembrane region" description="Helical" evidence="1">
    <location>
        <begin position="52"/>
        <end position="75"/>
    </location>
</feature>
<evidence type="ECO:0000313" key="3">
    <source>
        <dbReference type="Proteomes" id="UP000694680"/>
    </source>
</evidence>
<dbReference type="Proteomes" id="UP000694680">
    <property type="component" value="Chromosome 17"/>
</dbReference>
<name>A0A8C5G387_GOUWI</name>
<reference evidence="2" key="2">
    <citation type="submission" date="2025-08" db="UniProtKB">
        <authorList>
            <consortium name="Ensembl"/>
        </authorList>
    </citation>
    <scope>IDENTIFICATION</scope>
</reference>
<proteinExistence type="predicted"/>
<evidence type="ECO:0000313" key="2">
    <source>
        <dbReference type="Ensembl" id="ENSGWIP00000010927.1"/>
    </source>
</evidence>
<sequence length="116" mass="13528">FGPEYNSEMLVRCEPSSTLKCRMFEILDFLALQYNQSQVSKAFNSRETYDNAYLYILFVMLFYTFLATTLFKCFVSSDGEEKVSDEEFASTAQPSTQTFNAGHMEEKFYFEEENSL</sequence>
<keyword evidence="1" id="KW-1133">Transmembrane helix</keyword>
<keyword evidence="3" id="KW-1185">Reference proteome</keyword>
<reference evidence="2" key="1">
    <citation type="submission" date="2020-06" db="EMBL/GenBank/DDBJ databases">
        <authorList>
            <consortium name="Wellcome Sanger Institute Data Sharing"/>
        </authorList>
    </citation>
    <scope>NUCLEOTIDE SEQUENCE [LARGE SCALE GENOMIC DNA]</scope>
</reference>
<organism evidence="2 3">
    <name type="scientific">Gouania willdenowi</name>
    <name type="common">Blunt-snouted clingfish</name>
    <name type="synonym">Lepadogaster willdenowi</name>
    <dbReference type="NCBI Taxonomy" id="441366"/>
    <lineage>
        <taxon>Eukaryota</taxon>
        <taxon>Metazoa</taxon>
        <taxon>Chordata</taxon>
        <taxon>Craniata</taxon>
        <taxon>Vertebrata</taxon>
        <taxon>Euteleostomi</taxon>
        <taxon>Actinopterygii</taxon>
        <taxon>Neopterygii</taxon>
        <taxon>Teleostei</taxon>
        <taxon>Neoteleostei</taxon>
        <taxon>Acanthomorphata</taxon>
        <taxon>Ovalentaria</taxon>
        <taxon>Blenniimorphae</taxon>
        <taxon>Blenniiformes</taxon>
        <taxon>Gobiesocoidei</taxon>
        <taxon>Gobiesocidae</taxon>
        <taxon>Gobiesocinae</taxon>
        <taxon>Gouania</taxon>
    </lineage>
</organism>